<accession>A0A285TD85</accession>
<protein>
    <submittedName>
        <fullName evidence="1">Uncharacterized protein</fullName>
    </submittedName>
</protein>
<gene>
    <name evidence="1" type="ORF">SAMN05877831_11820</name>
</gene>
<dbReference type="AlphaFoldDB" id="A0A285TD85"/>
<dbReference type="RefSeq" id="WP_097071313.1">
    <property type="nucleotide sequence ID" value="NZ_OBMT01000018.1"/>
</dbReference>
<evidence type="ECO:0000313" key="2">
    <source>
        <dbReference type="Proteomes" id="UP000219111"/>
    </source>
</evidence>
<reference evidence="2" key="1">
    <citation type="submission" date="2017-08" db="EMBL/GenBank/DDBJ databases">
        <authorList>
            <person name="Varghese N."/>
            <person name="Submissions S."/>
        </authorList>
    </citation>
    <scope>NUCLEOTIDE SEQUENCE [LARGE SCALE GENOMIC DNA]</scope>
    <source>
        <strain evidence="2">JA276</strain>
    </source>
</reference>
<dbReference type="OrthoDB" id="7868168at2"/>
<keyword evidence="2" id="KW-1185">Reference proteome</keyword>
<proteinExistence type="predicted"/>
<organism evidence="1 2">
    <name type="scientific">Rhodobacter maris</name>
    <dbReference type="NCBI Taxonomy" id="446682"/>
    <lineage>
        <taxon>Bacteria</taxon>
        <taxon>Pseudomonadati</taxon>
        <taxon>Pseudomonadota</taxon>
        <taxon>Alphaproteobacteria</taxon>
        <taxon>Rhodobacterales</taxon>
        <taxon>Rhodobacter group</taxon>
        <taxon>Rhodobacter</taxon>
    </lineage>
</organism>
<evidence type="ECO:0000313" key="1">
    <source>
        <dbReference type="EMBL" id="SOC19601.1"/>
    </source>
</evidence>
<dbReference type="Proteomes" id="UP000219111">
    <property type="component" value="Unassembled WGS sequence"/>
</dbReference>
<dbReference type="EMBL" id="OBMT01000018">
    <property type="protein sequence ID" value="SOC19601.1"/>
    <property type="molecule type" value="Genomic_DNA"/>
</dbReference>
<sequence length="76" mass="8405">MIRSPERLTNDELMTRAARGLGKIDQHGPRGVTLVSFEEIEAMAGLLACLGLVPIYPGYAPKTHFLTTYTKDRTDV</sequence>
<name>A0A285TD85_9RHOB</name>